<organism evidence="3 5">
    <name type="scientific">Streptomyces platensis</name>
    <dbReference type="NCBI Taxonomy" id="58346"/>
    <lineage>
        <taxon>Bacteria</taxon>
        <taxon>Bacillati</taxon>
        <taxon>Actinomycetota</taxon>
        <taxon>Actinomycetes</taxon>
        <taxon>Kitasatosporales</taxon>
        <taxon>Streptomycetaceae</taxon>
        <taxon>Streptomyces</taxon>
    </lineage>
</organism>
<gene>
    <name evidence="2" type="ORF">BG653_01093</name>
    <name evidence="3" type="ORF">CP981_02140</name>
</gene>
<dbReference type="NCBIfam" id="NF033399">
    <property type="entry name" value="thiazolyl_GetA"/>
    <property type="match status" value="1"/>
</dbReference>
<dbReference type="Pfam" id="PF19409">
    <property type="entry name" value="Thiopep_pre"/>
    <property type="match status" value="1"/>
</dbReference>
<dbReference type="GeneID" id="90922132"/>
<feature type="compositionally biased region" description="Low complexity" evidence="1">
    <location>
        <begin position="42"/>
        <end position="54"/>
    </location>
</feature>
<dbReference type="EMBL" id="MIGA01000004">
    <property type="protein sequence ID" value="OSY47375.1"/>
    <property type="molecule type" value="Genomic_DNA"/>
</dbReference>
<dbReference type="EMBL" id="CP023691">
    <property type="protein sequence ID" value="QEV50625.1"/>
    <property type="molecule type" value="Genomic_DNA"/>
</dbReference>
<evidence type="ECO:0000313" key="2">
    <source>
        <dbReference type="EMBL" id="OSY47375.1"/>
    </source>
</evidence>
<dbReference type="Proteomes" id="UP000325458">
    <property type="component" value="Chromosome"/>
</dbReference>
<name>A0AAE6TKW3_STRPT</name>
<keyword evidence="4" id="KW-1185">Reference proteome</keyword>
<dbReference type="AlphaFoldDB" id="A0AAE6TKW3"/>
<evidence type="ECO:0000256" key="1">
    <source>
        <dbReference type="SAM" id="MobiDB-lite"/>
    </source>
</evidence>
<dbReference type="KEGG" id="spla:CP981_02140"/>
<feature type="region of interest" description="Disordered" evidence="1">
    <location>
        <begin position="33"/>
        <end position="54"/>
    </location>
</feature>
<proteinExistence type="predicted"/>
<evidence type="ECO:0000313" key="4">
    <source>
        <dbReference type="Proteomes" id="UP000194225"/>
    </source>
</evidence>
<dbReference type="Proteomes" id="UP000194225">
    <property type="component" value="Unassembled WGS sequence"/>
</dbReference>
<sequence>MEDTDFDFDLADIPSDVFELADRGLTVESLTSGHGLVENGTSSPSCGSSCSSLP</sequence>
<reference evidence="3 5" key="2">
    <citation type="submission" date="2017-09" db="EMBL/GenBank/DDBJ databases">
        <authorList>
            <person name="Lee N."/>
            <person name="Cho B.-K."/>
        </authorList>
    </citation>
    <scope>NUCLEOTIDE SEQUENCE [LARGE SCALE GENOMIC DNA]</scope>
    <source>
        <strain evidence="3 5">ATCC 23948</strain>
    </source>
</reference>
<protein>
    <submittedName>
        <fullName evidence="3">GE37468 family thiazolyl peptide</fullName>
    </submittedName>
</protein>
<evidence type="ECO:0000313" key="5">
    <source>
        <dbReference type="Proteomes" id="UP000325458"/>
    </source>
</evidence>
<reference evidence="2 4" key="1">
    <citation type="submission" date="2016-09" db="EMBL/GenBank/DDBJ databases">
        <title>Streptomyces platensis DSM40041, a candidate organism with high potential of specific P450 cytochromes.</title>
        <authorList>
            <person name="Grumaz C."/>
            <person name="Vainshtein Y."/>
            <person name="Kirstahler P."/>
            <person name="Sohn K."/>
        </authorList>
    </citation>
    <scope>NUCLEOTIDE SEQUENCE [LARGE SCALE GENOMIC DNA]</scope>
    <source>
        <strain evidence="2 4">DSM 40041</strain>
    </source>
</reference>
<dbReference type="RefSeq" id="WP_107429503.1">
    <property type="nucleotide sequence ID" value="NZ_BAABSS010000003.1"/>
</dbReference>
<accession>A0AAE6TKW3</accession>
<evidence type="ECO:0000313" key="3">
    <source>
        <dbReference type="EMBL" id="QEV50625.1"/>
    </source>
</evidence>